<dbReference type="Proteomes" id="UP001211005">
    <property type="component" value="Chromosome"/>
</dbReference>
<dbReference type="EMBL" id="CP114767">
    <property type="protein sequence ID" value="WBA42953.1"/>
    <property type="molecule type" value="Genomic_DNA"/>
</dbReference>
<dbReference type="RefSeq" id="WP_269561000.1">
    <property type="nucleotide sequence ID" value="NZ_CP114767.1"/>
</dbReference>
<gene>
    <name evidence="1" type="ORF">O3303_05165</name>
</gene>
<evidence type="ECO:0000313" key="1">
    <source>
        <dbReference type="EMBL" id="WBA42953.1"/>
    </source>
</evidence>
<evidence type="ECO:0000313" key="2">
    <source>
        <dbReference type="Proteomes" id="UP001211005"/>
    </source>
</evidence>
<reference evidence="1 2" key="1">
    <citation type="submission" date="2022-12" db="EMBL/GenBank/DDBJ databases">
        <title>Hymenobacter canadensis sp. nov. isolated from lake water of the Cambridge Bay, Canada.</title>
        <authorList>
            <person name="Kim W.H."/>
            <person name="Lee Y.M."/>
        </authorList>
    </citation>
    <scope>NUCLEOTIDE SEQUENCE [LARGE SCALE GENOMIC DNA]</scope>
    <source>
        <strain evidence="1 2">PAMC 29467</strain>
    </source>
</reference>
<organism evidence="1 2">
    <name type="scientific">Hymenobacter canadensis</name>
    <dbReference type="NCBI Taxonomy" id="2999067"/>
    <lineage>
        <taxon>Bacteria</taxon>
        <taxon>Pseudomonadati</taxon>
        <taxon>Bacteroidota</taxon>
        <taxon>Cytophagia</taxon>
        <taxon>Cytophagales</taxon>
        <taxon>Hymenobacteraceae</taxon>
        <taxon>Hymenobacter</taxon>
    </lineage>
</organism>
<keyword evidence="2" id="KW-1185">Reference proteome</keyword>
<sequence>MCEILPHYAVDRAIRAGYGQQYASAATRLGHVKQGKVAHLPDLVALVEAAMPEYAIPVHLRPSETPQLQP</sequence>
<accession>A0ABY7LVM1</accession>
<protein>
    <submittedName>
        <fullName evidence="1">Uncharacterized protein</fullName>
    </submittedName>
</protein>
<proteinExistence type="predicted"/>
<name>A0ABY7LVM1_9BACT</name>